<dbReference type="AlphaFoldDB" id="A0A1B7Z013"/>
<evidence type="ECO:0000259" key="2">
    <source>
        <dbReference type="Pfam" id="PF05036"/>
    </source>
</evidence>
<feature type="compositionally biased region" description="Basic and acidic residues" evidence="1">
    <location>
        <begin position="344"/>
        <end position="356"/>
    </location>
</feature>
<feature type="domain" description="SPOR" evidence="2">
    <location>
        <begin position="510"/>
        <end position="572"/>
    </location>
</feature>
<comment type="caution">
    <text evidence="3">The sequence shown here is derived from an EMBL/GenBank/DDBJ whole genome shotgun (WGS) entry which is preliminary data.</text>
</comment>
<feature type="region of interest" description="Disordered" evidence="1">
    <location>
        <begin position="344"/>
        <end position="363"/>
    </location>
</feature>
<dbReference type="InterPro" id="IPR007730">
    <property type="entry name" value="SPOR-like_dom"/>
</dbReference>
<reference evidence="4" key="1">
    <citation type="submission" date="2016-06" db="EMBL/GenBank/DDBJ databases">
        <authorList>
            <person name="Zhan P."/>
        </authorList>
    </citation>
    <scope>NUCLEOTIDE SEQUENCE [LARGE SCALE GENOMIC DNA]</scope>
    <source>
        <strain evidence="4">T28</strain>
    </source>
</reference>
<keyword evidence="4" id="KW-1185">Reference proteome</keyword>
<dbReference type="GO" id="GO:0042834">
    <property type="term" value="F:peptidoglycan binding"/>
    <property type="evidence" value="ECO:0007669"/>
    <property type="project" value="InterPro"/>
</dbReference>
<name>A0A1B7Z013_9FLAO</name>
<dbReference type="NCBIfam" id="TIGR03519">
    <property type="entry name" value="T9SS_PorP_fam"/>
    <property type="match status" value="1"/>
</dbReference>
<dbReference type="InterPro" id="IPR019861">
    <property type="entry name" value="PorP/SprF_Bacteroidetes"/>
</dbReference>
<gene>
    <name evidence="3" type="ORF">A9200_10320</name>
</gene>
<evidence type="ECO:0000313" key="3">
    <source>
        <dbReference type="EMBL" id="OBR36081.1"/>
    </source>
</evidence>
<dbReference type="Pfam" id="PF11751">
    <property type="entry name" value="PorP_SprF"/>
    <property type="match status" value="1"/>
</dbReference>
<dbReference type="KEGG" id="mart:BTR34_02210"/>
<protein>
    <recommendedName>
        <fullName evidence="2">SPOR domain-containing protein</fullName>
    </recommendedName>
</protein>
<proteinExistence type="predicted"/>
<dbReference type="STRING" id="1836467.BTR34_02210"/>
<dbReference type="OrthoDB" id="1393025at2"/>
<evidence type="ECO:0000313" key="4">
    <source>
        <dbReference type="Proteomes" id="UP000092164"/>
    </source>
</evidence>
<dbReference type="Proteomes" id="UP000092164">
    <property type="component" value="Unassembled WGS sequence"/>
</dbReference>
<organism evidence="3 4">
    <name type="scientific">Maribacter hydrothermalis</name>
    <dbReference type="NCBI Taxonomy" id="1836467"/>
    <lineage>
        <taxon>Bacteria</taxon>
        <taxon>Pseudomonadati</taxon>
        <taxon>Bacteroidota</taxon>
        <taxon>Flavobacteriia</taxon>
        <taxon>Flavobacteriales</taxon>
        <taxon>Flavobacteriaceae</taxon>
        <taxon>Maribacter</taxon>
    </lineage>
</organism>
<dbReference type="Pfam" id="PF05036">
    <property type="entry name" value="SPOR"/>
    <property type="match status" value="1"/>
</dbReference>
<dbReference type="EMBL" id="LZFP01000049">
    <property type="protein sequence ID" value="OBR36081.1"/>
    <property type="molecule type" value="Genomic_DNA"/>
</dbReference>
<evidence type="ECO:0000256" key="1">
    <source>
        <dbReference type="SAM" id="MobiDB-lite"/>
    </source>
</evidence>
<dbReference type="RefSeq" id="WP_068486685.1">
    <property type="nucleotide sequence ID" value="NZ_CP018760.1"/>
</dbReference>
<accession>A0A1B7Z013</accession>
<sequence>MESPYKINSFLIALFLLALVQTIKGQETNANLGSSSTYHNQLFFNRFFINPTFSLVRENKSYLNILHRNQYATFDDNSQNYFLGFSNKLNDHTAVGIGVYSQWSGVVQEFGFNANYASAVRLGEKSVLTFGTNVTYFNQGLDKNRIVVSEDDPEIADARKESKIAVQPGINLSLGSFDFGLYAEDLLKYNQTTNEFLTDLSTKSVKASVQYTHSFEHSRGLFENARLMPMAQIGQNLDGSLYYFGSLLLDLPNYGWLQTTVDEEYGVAAGVGFNLSEKMSLGYLMEKDLSNDEANLGWNHEITLAYKFKDDDLAISVADNSSDNQIDNIVRNYEEQIAHLIEERDSARKSGRKRQEATTNAASSLESSLAYENKIILDELILRQDSIETERIAAFEERFELIVRMLRNDIDTTIKSSLQDFSVEENTAYASNDLKDDAMDFITEPVDKDDAMDFITEPVDAFATASASKAVTTTTSSRRANFKELPSTRDNFKQMPVKMLVDSDVINMNSGYYVIANVYSQTKYMNAFMKELKEKGLDPKQFYNKENGLYYVYLADYDYKNDAQMAASTDLNGKYNQEKWIMQVNETTATASNTFEDDDISRE</sequence>